<name>A0A4Z1BTS5_9GAMM</name>
<dbReference type="SUPFAM" id="SSF50022">
    <property type="entry name" value="ISP domain"/>
    <property type="match status" value="1"/>
</dbReference>
<comment type="caution">
    <text evidence="1">The sequence shown here is derived from an EMBL/GenBank/DDBJ whole genome shotgun (WGS) entry which is preliminary data.</text>
</comment>
<dbReference type="EMBL" id="SRPF01000012">
    <property type="protein sequence ID" value="TGN37894.1"/>
    <property type="molecule type" value="Genomic_DNA"/>
</dbReference>
<dbReference type="OrthoDB" id="5624396at2"/>
<proteinExistence type="predicted"/>
<keyword evidence="2" id="KW-1185">Reference proteome</keyword>
<dbReference type="RefSeq" id="WP_135804703.1">
    <property type="nucleotide sequence ID" value="NZ_SRPF01000012.1"/>
</dbReference>
<reference evidence="1 2" key="1">
    <citation type="submission" date="2019-04" db="EMBL/GenBank/DDBJ databases">
        <authorList>
            <person name="Park S."/>
            <person name="Yoon J.-H."/>
        </authorList>
    </citation>
    <scope>NUCLEOTIDE SEQUENCE [LARGE SCALE GENOMIC DNA]</scope>
    <source>
        <strain evidence="1 2">HJM-18</strain>
    </source>
</reference>
<gene>
    <name evidence="1" type="ORF">E5Q11_17300</name>
</gene>
<organism evidence="1 2">
    <name type="scientific">Marinobacter confluentis</name>
    <dbReference type="NCBI Taxonomy" id="1697557"/>
    <lineage>
        <taxon>Bacteria</taxon>
        <taxon>Pseudomonadati</taxon>
        <taxon>Pseudomonadota</taxon>
        <taxon>Gammaproteobacteria</taxon>
        <taxon>Pseudomonadales</taxon>
        <taxon>Marinobacteraceae</taxon>
        <taxon>Marinobacter</taxon>
    </lineage>
</organism>
<dbReference type="Gene3D" id="2.102.10.10">
    <property type="entry name" value="Rieske [2Fe-2S] iron-sulphur domain"/>
    <property type="match status" value="1"/>
</dbReference>
<sequence length="143" mass="16304">MKQVFFLLLLSMSAICSGNDEFWIDMEQAEPGQLVRTEWAVLPIAVLYRTDEMIERLRAIYGAQNEEDTQIFRSIKPEYFVFIDRYGESGPRPAYTRSESAVRLYDAQAGLVFDASGRSSGTAKLKVPQYHFVSDTKMVFPGE</sequence>
<accession>A0A4Z1BTS5</accession>
<protein>
    <submittedName>
        <fullName evidence="1">Uncharacterized protein</fullName>
    </submittedName>
</protein>
<dbReference type="GO" id="GO:0051537">
    <property type="term" value="F:2 iron, 2 sulfur cluster binding"/>
    <property type="evidence" value="ECO:0007669"/>
    <property type="project" value="InterPro"/>
</dbReference>
<dbReference type="InterPro" id="IPR036922">
    <property type="entry name" value="Rieske_2Fe-2S_sf"/>
</dbReference>
<evidence type="ECO:0000313" key="2">
    <source>
        <dbReference type="Proteomes" id="UP000298325"/>
    </source>
</evidence>
<dbReference type="AlphaFoldDB" id="A0A4Z1BTS5"/>
<dbReference type="Proteomes" id="UP000298325">
    <property type="component" value="Unassembled WGS sequence"/>
</dbReference>
<evidence type="ECO:0000313" key="1">
    <source>
        <dbReference type="EMBL" id="TGN37894.1"/>
    </source>
</evidence>